<evidence type="ECO:0000313" key="2">
    <source>
        <dbReference type="EMBL" id="PDS26130.1"/>
    </source>
</evidence>
<comment type="caution">
    <text evidence="2">The sequence shown here is derived from an EMBL/GenBank/DDBJ whole genome shotgun (WGS) entry which is preliminary data.</text>
</comment>
<protein>
    <submittedName>
        <fullName evidence="2">Uncharacterized protein</fullName>
    </submittedName>
</protein>
<evidence type="ECO:0000313" key="3">
    <source>
        <dbReference type="Proteomes" id="UP000220828"/>
    </source>
</evidence>
<reference evidence="2 3" key="1">
    <citation type="submission" date="2017-09" db="EMBL/GenBank/DDBJ databases">
        <title>Whole genomes of Flavobacteriaceae.</title>
        <authorList>
            <person name="Stine C."/>
            <person name="Li C."/>
            <person name="Tadesse D."/>
        </authorList>
    </citation>
    <scope>NUCLEOTIDE SEQUENCE [LARGE SCALE GENOMIC DNA]</scope>
    <source>
        <strain evidence="2 3">ATCC 35036</strain>
    </source>
</reference>
<gene>
    <name evidence="2" type="ORF">B0A77_03345</name>
</gene>
<organism evidence="2 3">
    <name type="scientific">Flavobacterium branchiophilum</name>
    <dbReference type="NCBI Taxonomy" id="55197"/>
    <lineage>
        <taxon>Bacteria</taxon>
        <taxon>Pseudomonadati</taxon>
        <taxon>Bacteroidota</taxon>
        <taxon>Flavobacteriia</taxon>
        <taxon>Flavobacteriales</taxon>
        <taxon>Flavobacteriaceae</taxon>
        <taxon>Flavobacterium</taxon>
    </lineage>
</organism>
<feature type="transmembrane region" description="Helical" evidence="1">
    <location>
        <begin position="6"/>
        <end position="25"/>
    </location>
</feature>
<dbReference type="AlphaFoldDB" id="A0A2H3KTT2"/>
<evidence type="ECO:0000256" key="1">
    <source>
        <dbReference type="SAM" id="Phobius"/>
    </source>
</evidence>
<keyword evidence="1" id="KW-1133">Transmembrane helix</keyword>
<feature type="transmembrane region" description="Helical" evidence="1">
    <location>
        <begin position="71"/>
        <end position="98"/>
    </location>
</feature>
<feature type="transmembrane region" description="Helical" evidence="1">
    <location>
        <begin position="37"/>
        <end position="59"/>
    </location>
</feature>
<sequence>MIRFLPIVLPFLPFAFQLIVGSIALKSSFKFKFSHVCIVSLLFQIIFSVVSFIIFNYRFNQSIDGNSPGCGMWIIGVMSMLLLAGMATVITILIQYLIQRFKKKKLKDVGF</sequence>
<name>A0A2H3KTT2_9FLAO</name>
<dbReference type="Proteomes" id="UP000220828">
    <property type="component" value="Unassembled WGS sequence"/>
</dbReference>
<dbReference type="EMBL" id="PCMW01000019">
    <property type="protein sequence ID" value="PDS26130.1"/>
    <property type="molecule type" value="Genomic_DNA"/>
</dbReference>
<keyword evidence="1" id="KW-0472">Membrane</keyword>
<dbReference type="RefSeq" id="WP_097553559.1">
    <property type="nucleotide sequence ID" value="NZ_PCMW01000019.1"/>
</dbReference>
<keyword evidence="1" id="KW-0812">Transmembrane</keyword>
<proteinExistence type="predicted"/>
<accession>A0A2H3KTT2</accession>